<dbReference type="GO" id="GO:0005524">
    <property type="term" value="F:ATP binding"/>
    <property type="evidence" value="ECO:0007669"/>
    <property type="project" value="InterPro"/>
</dbReference>
<dbReference type="Proteomes" id="UP000691718">
    <property type="component" value="Unassembled WGS sequence"/>
</dbReference>
<proteinExistence type="predicted"/>
<dbReference type="EMBL" id="CAJQZP010000647">
    <property type="protein sequence ID" value="CAG4975628.1"/>
    <property type="molecule type" value="Genomic_DNA"/>
</dbReference>
<keyword evidence="4" id="KW-1185">Reference proteome</keyword>
<gene>
    <name evidence="3" type="ORF">PAPOLLO_LOCUS9150</name>
</gene>
<name>A0A8S3WQC7_PARAO</name>
<evidence type="ECO:0000313" key="3">
    <source>
        <dbReference type="EMBL" id="CAG4975628.1"/>
    </source>
</evidence>
<evidence type="ECO:0000256" key="1">
    <source>
        <dbReference type="SAM" id="MobiDB-lite"/>
    </source>
</evidence>
<organism evidence="3 4">
    <name type="scientific">Parnassius apollo</name>
    <name type="common">Apollo butterfly</name>
    <name type="synonym">Papilio apollo</name>
    <dbReference type="NCBI Taxonomy" id="110799"/>
    <lineage>
        <taxon>Eukaryota</taxon>
        <taxon>Metazoa</taxon>
        <taxon>Ecdysozoa</taxon>
        <taxon>Arthropoda</taxon>
        <taxon>Hexapoda</taxon>
        <taxon>Insecta</taxon>
        <taxon>Pterygota</taxon>
        <taxon>Neoptera</taxon>
        <taxon>Endopterygota</taxon>
        <taxon>Lepidoptera</taxon>
        <taxon>Glossata</taxon>
        <taxon>Ditrysia</taxon>
        <taxon>Papilionoidea</taxon>
        <taxon>Papilionidae</taxon>
        <taxon>Parnassiinae</taxon>
        <taxon>Parnassini</taxon>
        <taxon>Parnassius</taxon>
        <taxon>Parnassius</taxon>
    </lineage>
</organism>
<protein>
    <submittedName>
        <fullName evidence="3">(apollo) hypothetical protein</fullName>
    </submittedName>
</protein>
<evidence type="ECO:0000259" key="2">
    <source>
        <dbReference type="Pfam" id="PF00176"/>
    </source>
</evidence>
<accession>A0A8S3WQC7</accession>
<dbReference type="Pfam" id="PF00176">
    <property type="entry name" value="SNF2-rel_dom"/>
    <property type="match status" value="1"/>
</dbReference>
<dbReference type="InterPro" id="IPR000330">
    <property type="entry name" value="SNF2_N"/>
</dbReference>
<sequence length="97" mass="10879">MISLITTDEESNIDDDEDEYDDNFGYNSSKLIRGGTLVVCPASLMQQWAGKVAQHCRSHAVSVFQHHGAARAQQPQPRHLRPRAHHLQHPAARDRVG</sequence>
<feature type="compositionally biased region" description="Acidic residues" evidence="1">
    <location>
        <begin position="7"/>
        <end position="20"/>
    </location>
</feature>
<evidence type="ECO:0000313" key="4">
    <source>
        <dbReference type="Proteomes" id="UP000691718"/>
    </source>
</evidence>
<feature type="region of interest" description="Disordered" evidence="1">
    <location>
        <begin position="65"/>
        <end position="97"/>
    </location>
</feature>
<feature type="region of interest" description="Disordered" evidence="1">
    <location>
        <begin position="1"/>
        <end position="20"/>
    </location>
</feature>
<dbReference type="OrthoDB" id="423559at2759"/>
<feature type="domain" description="SNF2 N-terminal" evidence="2">
    <location>
        <begin position="19"/>
        <end position="74"/>
    </location>
</feature>
<reference evidence="3" key="1">
    <citation type="submission" date="2021-04" db="EMBL/GenBank/DDBJ databases">
        <authorList>
            <person name="Tunstrom K."/>
        </authorList>
    </citation>
    <scope>NUCLEOTIDE SEQUENCE</scope>
</reference>
<comment type="caution">
    <text evidence="3">The sequence shown here is derived from an EMBL/GenBank/DDBJ whole genome shotgun (WGS) entry which is preliminary data.</text>
</comment>
<dbReference type="AlphaFoldDB" id="A0A8S3WQC7"/>
<feature type="compositionally biased region" description="Basic residues" evidence="1">
    <location>
        <begin position="78"/>
        <end position="88"/>
    </location>
</feature>